<dbReference type="RefSeq" id="WP_091153986.1">
    <property type="nucleotide sequence ID" value="NZ_FNAI01000015.1"/>
</dbReference>
<gene>
    <name evidence="2" type="ORF">SAMN05216464_11519</name>
</gene>
<evidence type="ECO:0000256" key="1">
    <source>
        <dbReference type="SAM" id="Phobius"/>
    </source>
</evidence>
<keyword evidence="3" id="KW-1185">Reference proteome</keyword>
<feature type="transmembrane region" description="Helical" evidence="1">
    <location>
        <begin position="6"/>
        <end position="26"/>
    </location>
</feature>
<keyword evidence="1" id="KW-0812">Transmembrane</keyword>
<keyword evidence="1" id="KW-1133">Transmembrane helix</keyword>
<protein>
    <submittedName>
        <fullName evidence="2">FixH protein</fullName>
    </submittedName>
</protein>
<keyword evidence="1" id="KW-0472">Membrane</keyword>
<accession>A0A1G7JKG6</accession>
<organism evidence="2 3">
    <name type="scientific">Mucilaginibacter pineti</name>
    <dbReference type="NCBI Taxonomy" id="1391627"/>
    <lineage>
        <taxon>Bacteria</taxon>
        <taxon>Pseudomonadati</taxon>
        <taxon>Bacteroidota</taxon>
        <taxon>Sphingobacteriia</taxon>
        <taxon>Sphingobacteriales</taxon>
        <taxon>Sphingobacteriaceae</taxon>
        <taxon>Mucilaginibacter</taxon>
    </lineage>
</organism>
<evidence type="ECO:0000313" key="3">
    <source>
        <dbReference type="Proteomes" id="UP000199072"/>
    </source>
</evidence>
<dbReference type="InterPro" id="IPR008620">
    <property type="entry name" value="FixH"/>
</dbReference>
<dbReference type="EMBL" id="FNAI01000015">
    <property type="protein sequence ID" value="SDF25430.1"/>
    <property type="molecule type" value="Genomic_DNA"/>
</dbReference>
<sequence length="140" mass="16084">MNWGKATIIILLAFVLFISGLSYYMFRSPADEYDRQYYEDGLNFDHDYNREAQVSKDHAQPRITVSADSIQFNFPQSVKGRVKLMRPASDARDTSFALDNTGGREISLATESLTKGKWQLVLEWTSNQKAYLYQQAITIK</sequence>
<dbReference type="Pfam" id="PF05751">
    <property type="entry name" value="FixH"/>
    <property type="match status" value="1"/>
</dbReference>
<dbReference type="AlphaFoldDB" id="A0A1G7JKG6"/>
<evidence type="ECO:0000313" key="2">
    <source>
        <dbReference type="EMBL" id="SDF25430.1"/>
    </source>
</evidence>
<name>A0A1G7JKG6_9SPHI</name>
<dbReference type="OrthoDB" id="1493774at2"/>
<reference evidence="2 3" key="1">
    <citation type="submission" date="2016-10" db="EMBL/GenBank/DDBJ databases">
        <authorList>
            <person name="de Groot N.N."/>
        </authorList>
    </citation>
    <scope>NUCLEOTIDE SEQUENCE [LARGE SCALE GENOMIC DNA]</scope>
    <source>
        <strain evidence="2 3">47C3B</strain>
    </source>
</reference>
<dbReference type="STRING" id="1391627.SAMN05216464_11519"/>
<proteinExistence type="predicted"/>
<dbReference type="Proteomes" id="UP000199072">
    <property type="component" value="Unassembled WGS sequence"/>
</dbReference>